<dbReference type="Gene3D" id="2.70.170.10">
    <property type="entry name" value="Neurotransmitter-gated ion-channel ligand-binding domain"/>
    <property type="match status" value="1"/>
</dbReference>
<keyword evidence="14" id="KW-0732">Signal</keyword>
<feature type="domain" description="Neurotransmitter-gated ion-channel transmembrane" evidence="16">
    <location>
        <begin position="246"/>
        <end position="489"/>
    </location>
</feature>
<feature type="signal peptide" evidence="14">
    <location>
        <begin position="1"/>
        <end position="26"/>
    </location>
</feature>
<keyword evidence="12 14" id="KW-0407">Ion channel</keyword>
<dbReference type="Pfam" id="PF02931">
    <property type="entry name" value="Neur_chan_LBD"/>
    <property type="match status" value="1"/>
</dbReference>
<feature type="transmembrane region" description="Helical" evidence="14">
    <location>
        <begin position="473"/>
        <end position="497"/>
    </location>
</feature>
<evidence type="ECO:0000259" key="15">
    <source>
        <dbReference type="Pfam" id="PF02931"/>
    </source>
</evidence>
<dbReference type="InterPro" id="IPR018000">
    <property type="entry name" value="Neurotransmitter_ion_chnl_CS"/>
</dbReference>
<evidence type="ECO:0000313" key="17">
    <source>
        <dbReference type="Proteomes" id="UP000085678"/>
    </source>
</evidence>
<evidence type="ECO:0000256" key="11">
    <source>
        <dbReference type="ARBA" id="ARBA00023286"/>
    </source>
</evidence>
<dbReference type="STRING" id="7574.A0A1S3HSJ6"/>
<keyword evidence="1 14" id="KW-0813">Transport</keyword>
<keyword evidence="11" id="KW-1071">Ligand-gated ion channel</keyword>
<dbReference type="SUPFAM" id="SSF63712">
    <property type="entry name" value="Nicotinic receptor ligand binding domain-like"/>
    <property type="match status" value="1"/>
</dbReference>
<feature type="transmembrane region" description="Helical" evidence="14">
    <location>
        <begin position="240"/>
        <end position="264"/>
    </location>
</feature>
<evidence type="ECO:0000256" key="2">
    <source>
        <dbReference type="ARBA" id="ARBA00022475"/>
    </source>
</evidence>
<evidence type="ECO:0000256" key="5">
    <source>
        <dbReference type="ARBA" id="ARBA00023018"/>
    </source>
</evidence>
<dbReference type="GeneID" id="106157432"/>
<dbReference type="InterPro" id="IPR006202">
    <property type="entry name" value="Neur_chan_lig-bd"/>
</dbReference>
<keyword evidence="9 18" id="KW-0675">Receptor</keyword>
<keyword evidence="5" id="KW-0770">Synapse</keyword>
<keyword evidence="3 14" id="KW-0812">Transmembrane</keyword>
<keyword evidence="8" id="KW-1015">Disulfide bond</keyword>
<feature type="transmembrane region" description="Helical" evidence="14">
    <location>
        <begin position="301"/>
        <end position="326"/>
    </location>
</feature>
<name>A0A1S3HSJ6_LINAN</name>
<keyword evidence="6 14" id="KW-0406">Ion transport</keyword>
<evidence type="ECO:0000256" key="3">
    <source>
        <dbReference type="ARBA" id="ARBA00022692"/>
    </source>
</evidence>
<evidence type="ECO:0000256" key="9">
    <source>
        <dbReference type="ARBA" id="ARBA00023170"/>
    </source>
</evidence>
<dbReference type="PANTHER" id="PTHR18945">
    <property type="entry name" value="NEUROTRANSMITTER GATED ION CHANNEL"/>
    <property type="match status" value="1"/>
</dbReference>
<dbReference type="InterPro" id="IPR036719">
    <property type="entry name" value="Neuro-gated_channel_TM_sf"/>
</dbReference>
<evidence type="ECO:0000256" key="12">
    <source>
        <dbReference type="ARBA" id="ARBA00023303"/>
    </source>
</evidence>
<reference evidence="18" key="1">
    <citation type="submission" date="2025-08" db="UniProtKB">
        <authorList>
            <consortium name="RefSeq"/>
        </authorList>
    </citation>
    <scope>IDENTIFICATION</scope>
    <source>
        <tissue evidence="18">Gonads</tissue>
    </source>
</reference>
<dbReference type="RefSeq" id="XP_013388521.1">
    <property type="nucleotide sequence ID" value="XM_013533067.1"/>
</dbReference>
<dbReference type="OrthoDB" id="5975154at2759"/>
<protein>
    <submittedName>
        <fullName evidence="18">Neuronal acetylcholine receptor subunit alpha-10</fullName>
    </submittedName>
</protein>
<evidence type="ECO:0000256" key="4">
    <source>
        <dbReference type="ARBA" id="ARBA00022989"/>
    </source>
</evidence>
<evidence type="ECO:0000313" key="18">
    <source>
        <dbReference type="RefSeq" id="XP_013388521.1"/>
    </source>
</evidence>
<evidence type="ECO:0000256" key="8">
    <source>
        <dbReference type="ARBA" id="ARBA00023157"/>
    </source>
</evidence>
<dbReference type="AlphaFoldDB" id="A0A1S3HSJ6"/>
<keyword evidence="4 14" id="KW-1133">Transmembrane helix</keyword>
<evidence type="ECO:0000256" key="7">
    <source>
        <dbReference type="ARBA" id="ARBA00023136"/>
    </source>
</evidence>
<feature type="domain" description="Neurotransmitter-gated ion-channel ligand-binding" evidence="15">
    <location>
        <begin position="34"/>
        <end position="238"/>
    </location>
</feature>
<dbReference type="CDD" id="cd19051">
    <property type="entry name" value="LGIC_TM_cation"/>
    <property type="match status" value="1"/>
</dbReference>
<dbReference type="GO" id="GO:0022848">
    <property type="term" value="F:acetylcholine-gated monoatomic cation-selective channel activity"/>
    <property type="evidence" value="ECO:0007669"/>
    <property type="project" value="InterPro"/>
</dbReference>
<dbReference type="InterPro" id="IPR006201">
    <property type="entry name" value="Neur_channel"/>
</dbReference>
<dbReference type="FunFam" id="1.20.58.390:FF:000073">
    <property type="entry name" value="Neuronal acetylcholine receptor subunit alpha-9-II"/>
    <property type="match status" value="1"/>
</dbReference>
<dbReference type="InterPro" id="IPR006029">
    <property type="entry name" value="Neurotrans-gated_channel_TM"/>
</dbReference>
<feature type="chain" id="PRO_5022251183" evidence="14">
    <location>
        <begin position="27"/>
        <end position="500"/>
    </location>
</feature>
<comment type="similarity">
    <text evidence="14">Belongs to the ligand-gated ion channel (TC 1.A.9) family.</text>
</comment>
<organism evidence="17 18">
    <name type="scientific">Lingula anatina</name>
    <name type="common">Brachiopod</name>
    <name type="synonym">Lingula unguis</name>
    <dbReference type="NCBI Taxonomy" id="7574"/>
    <lineage>
        <taxon>Eukaryota</taxon>
        <taxon>Metazoa</taxon>
        <taxon>Spiralia</taxon>
        <taxon>Lophotrochozoa</taxon>
        <taxon>Brachiopoda</taxon>
        <taxon>Linguliformea</taxon>
        <taxon>Lingulata</taxon>
        <taxon>Lingulida</taxon>
        <taxon>Linguloidea</taxon>
        <taxon>Lingulidae</taxon>
        <taxon>Lingula</taxon>
    </lineage>
</organism>
<comment type="subcellular location">
    <subcellularLocation>
        <location evidence="13">Synaptic cell membrane</location>
        <topology evidence="13">Multi-pass membrane protein</topology>
    </subcellularLocation>
</comment>
<feature type="transmembrane region" description="Helical" evidence="14">
    <location>
        <begin position="271"/>
        <end position="289"/>
    </location>
</feature>
<dbReference type="InterPro" id="IPR036734">
    <property type="entry name" value="Neur_chan_lig-bd_sf"/>
</dbReference>
<dbReference type="GO" id="GO:0004888">
    <property type="term" value="F:transmembrane signaling receptor activity"/>
    <property type="evidence" value="ECO:0007669"/>
    <property type="project" value="InterPro"/>
</dbReference>
<evidence type="ECO:0000256" key="14">
    <source>
        <dbReference type="RuleBase" id="RU000687"/>
    </source>
</evidence>
<dbReference type="NCBIfam" id="TIGR00860">
    <property type="entry name" value="LIC"/>
    <property type="match status" value="1"/>
</dbReference>
<dbReference type="InParanoid" id="A0A1S3HSJ6"/>
<dbReference type="FunFam" id="2.70.170.10:FF:000030">
    <property type="entry name" value="AcetylCholine Receptor"/>
    <property type="match status" value="1"/>
</dbReference>
<keyword evidence="17" id="KW-1185">Reference proteome</keyword>
<sequence>MLMKENLVANWIWFFLFQTLPKQASAGTNWEYALKTHLLNVSRYDPGVRPVSDYFSPVNVFLNVALNQILNLDGRLQILHCSLYMRLKWKDNGLRWNASEFGGVDTIRLPSVAVWVPDITLYTDVRQDHHDVKRYNAIVSSDGSVAWNYPFIVRSSCNLNVEKFPFDEEKCILKFGSWTYDGHQVNVTNTYPSGDISGVVSNGEFDLLSMPATRNVLYYNCCDAPYPDVTFTIHMQRRSMYYMINLVVPCMLIVFVTSLSFYLPPESGEKVSLGVTVLLTLTVFLLLVAENTPPQSEVVPLISQYFLLAIILVSLSTAATVLVVNLHHKGLHGEKVPLWVRKVVLNGIGRLICKKKLVMEYSKMANCMDKAQYLNGSYIENEDGAPSLKRIRTRINTVKSGIILAAQNGSLITPKFSELACNHDKTHEDSLLDKTLVEIMNVLRGIEQRIIDEQKREEDRGEWRLVALVIDRFFLYLFMVATVAVTLWIVICVPCIFPSA</sequence>
<dbReference type="GO" id="GO:0045211">
    <property type="term" value="C:postsynaptic membrane"/>
    <property type="evidence" value="ECO:0007669"/>
    <property type="project" value="InterPro"/>
</dbReference>
<keyword evidence="2" id="KW-1003">Cell membrane</keyword>
<dbReference type="Gene3D" id="1.20.58.390">
    <property type="entry name" value="Neurotransmitter-gated ion-channel transmembrane domain"/>
    <property type="match status" value="2"/>
</dbReference>
<proteinExistence type="inferred from homology"/>
<dbReference type="PRINTS" id="PR00252">
    <property type="entry name" value="NRIONCHANNEL"/>
</dbReference>
<evidence type="ECO:0000256" key="10">
    <source>
        <dbReference type="ARBA" id="ARBA00023180"/>
    </source>
</evidence>
<dbReference type="PRINTS" id="PR00254">
    <property type="entry name" value="NICOTINICR"/>
</dbReference>
<dbReference type="KEGG" id="lak:106157432"/>
<evidence type="ECO:0000256" key="1">
    <source>
        <dbReference type="ARBA" id="ARBA00022448"/>
    </source>
</evidence>
<gene>
    <name evidence="18" type="primary">LOC106157432</name>
</gene>
<keyword evidence="7 14" id="KW-0472">Membrane</keyword>
<dbReference type="Pfam" id="PF02932">
    <property type="entry name" value="Neur_chan_memb"/>
    <property type="match status" value="1"/>
</dbReference>
<dbReference type="SUPFAM" id="SSF90112">
    <property type="entry name" value="Neurotransmitter-gated ion-channel transmembrane pore"/>
    <property type="match status" value="1"/>
</dbReference>
<dbReference type="InterPro" id="IPR038050">
    <property type="entry name" value="Neuro_actylchol_rec"/>
</dbReference>
<accession>A0A1S3HSJ6</accession>
<dbReference type="InterPro" id="IPR002394">
    <property type="entry name" value="Nicotinic_acetylcholine_rcpt"/>
</dbReference>
<evidence type="ECO:0000259" key="16">
    <source>
        <dbReference type="Pfam" id="PF02932"/>
    </source>
</evidence>
<evidence type="ECO:0000256" key="13">
    <source>
        <dbReference type="ARBA" id="ARBA00034099"/>
    </source>
</evidence>
<keyword evidence="10" id="KW-0325">Glycoprotein</keyword>
<dbReference type="Proteomes" id="UP000085678">
    <property type="component" value="Unplaced"/>
</dbReference>
<evidence type="ECO:0000256" key="6">
    <source>
        <dbReference type="ARBA" id="ARBA00023065"/>
    </source>
</evidence>
<dbReference type="PROSITE" id="PS00236">
    <property type="entry name" value="NEUROTR_ION_CHANNEL"/>
    <property type="match status" value="1"/>
</dbReference>
<dbReference type="CDD" id="cd18997">
    <property type="entry name" value="LGIC_ECD_nAChR"/>
    <property type="match status" value="1"/>
</dbReference>